<keyword evidence="3" id="KW-1185">Reference proteome</keyword>
<protein>
    <submittedName>
        <fullName evidence="2">Uncharacterized protein</fullName>
    </submittedName>
</protein>
<keyword evidence="1" id="KW-0732">Signal</keyword>
<organism evidence="2 3">
    <name type="scientific">Parelaphostrongylus tenuis</name>
    <name type="common">Meningeal worm</name>
    <dbReference type="NCBI Taxonomy" id="148309"/>
    <lineage>
        <taxon>Eukaryota</taxon>
        <taxon>Metazoa</taxon>
        <taxon>Ecdysozoa</taxon>
        <taxon>Nematoda</taxon>
        <taxon>Chromadorea</taxon>
        <taxon>Rhabditida</taxon>
        <taxon>Rhabditina</taxon>
        <taxon>Rhabditomorpha</taxon>
        <taxon>Strongyloidea</taxon>
        <taxon>Metastrongylidae</taxon>
        <taxon>Parelaphostrongylus</taxon>
    </lineage>
</organism>
<dbReference type="AlphaFoldDB" id="A0AAD5MLC7"/>
<feature type="chain" id="PRO_5042009057" evidence="1">
    <location>
        <begin position="19"/>
        <end position="69"/>
    </location>
</feature>
<proteinExistence type="predicted"/>
<comment type="caution">
    <text evidence="2">The sequence shown here is derived from an EMBL/GenBank/DDBJ whole genome shotgun (WGS) entry which is preliminary data.</text>
</comment>
<accession>A0AAD5MLC7</accession>
<evidence type="ECO:0000313" key="3">
    <source>
        <dbReference type="Proteomes" id="UP001196413"/>
    </source>
</evidence>
<reference evidence="2" key="1">
    <citation type="submission" date="2021-06" db="EMBL/GenBank/DDBJ databases">
        <title>Parelaphostrongylus tenuis whole genome reference sequence.</title>
        <authorList>
            <person name="Garwood T.J."/>
            <person name="Larsen P.A."/>
            <person name="Fountain-Jones N.M."/>
            <person name="Garbe J.R."/>
            <person name="Macchietto M.G."/>
            <person name="Kania S.A."/>
            <person name="Gerhold R.W."/>
            <person name="Richards J.E."/>
            <person name="Wolf T.M."/>
        </authorList>
    </citation>
    <scope>NUCLEOTIDE SEQUENCE</scope>
    <source>
        <strain evidence="2">MNPRO001-30</strain>
        <tissue evidence="2">Meninges</tissue>
    </source>
</reference>
<dbReference type="Proteomes" id="UP001196413">
    <property type="component" value="Unassembled WGS sequence"/>
</dbReference>
<feature type="signal peptide" evidence="1">
    <location>
        <begin position="1"/>
        <end position="18"/>
    </location>
</feature>
<gene>
    <name evidence="2" type="ORF">KIN20_017330</name>
</gene>
<sequence length="69" mass="7860">MLMGILSLALAVTTVAKCGENTVWLEMCRTLRGDERCERTMPIMNGYYPETRMNDRLVVRFKPDSSSSN</sequence>
<evidence type="ECO:0000313" key="2">
    <source>
        <dbReference type="EMBL" id="KAJ1358808.1"/>
    </source>
</evidence>
<name>A0AAD5MLC7_PARTN</name>
<evidence type="ECO:0000256" key="1">
    <source>
        <dbReference type="SAM" id="SignalP"/>
    </source>
</evidence>
<dbReference type="EMBL" id="JAHQIW010003479">
    <property type="protein sequence ID" value="KAJ1358808.1"/>
    <property type="molecule type" value="Genomic_DNA"/>
</dbReference>